<sequence>MFRITENPPEAYINNKKVTLKYYSETIEAEIECNLSDLKEVKASDFPNLLTAIVNIDTGILVQNASMFMIHRDREAESFAFTIFFGHEPGAWGDKLSNKAIYREISEILSEKKLDGRIGIEYSGSEIYIFSNFHDTQEDTYELITETLILAQELIDTAESRLLGFKWKNGYNTNEDLFTKELVIPLIQKMGFMHVRYNHGPSEYGRDILFSEPDKLGNIRRLAAQVKAGEIKGGANSLIDTIISQIDDAFSMPVQGAGQSKTYHISDMLIISSGKISENAIKKINSKIDPRLSGSVFFIDRDDLDWLIKKHWPL</sequence>
<comment type="caution">
    <text evidence="1">The sequence shown here is derived from an EMBL/GenBank/DDBJ whole genome shotgun (WGS) entry which is preliminary data.</text>
</comment>
<protein>
    <recommendedName>
        <fullName evidence="3">Restriction endonuclease type IV Mrr domain-containing protein</fullName>
    </recommendedName>
</protein>
<dbReference type="EMBL" id="JACSQG010000016">
    <property type="protein sequence ID" value="MBD7979013.1"/>
    <property type="molecule type" value="Genomic_DNA"/>
</dbReference>
<gene>
    <name evidence="1" type="ORF">H9642_17685</name>
</gene>
<accession>A0ABR8TTC3</accession>
<proteinExistence type="predicted"/>
<dbReference type="Proteomes" id="UP000611945">
    <property type="component" value="Unassembled WGS sequence"/>
</dbReference>
<dbReference type="RefSeq" id="WP_251837793.1">
    <property type="nucleotide sequence ID" value="NZ_JACSQG010000016.1"/>
</dbReference>
<evidence type="ECO:0000313" key="1">
    <source>
        <dbReference type="EMBL" id="MBD7979013.1"/>
    </source>
</evidence>
<evidence type="ECO:0000313" key="2">
    <source>
        <dbReference type="Proteomes" id="UP000611945"/>
    </source>
</evidence>
<name>A0ABR8TTC3_9PSED</name>
<evidence type="ECO:0008006" key="3">
    <source>
        <dbReference type="Google" id="ProtNLM"/>
    </source>
</evidence>
<reference evidence="1 2" key="1">
    <citation type="submission" date="2020-08" db="EMBL/GenBank/DDBJ databases">
        <title>A Genomic Blueprint of the Chicken Gut Microbiome.</title>
        <authorList>
            <person name="Gilroy R."/>
            <person name="Ravi A."/>
            <person name="Getino M."/>
            <person name="Pursley I."/>
            <person name="Horton D.L."/>
            <person name="Alikhan N.-F."/>
            <person name="Baker D."/>
            <person name="Gharbi K."/>
            <person name="Hall N."/>
            <person name="Watson M."/>
            <person name="Adriaenssens E.M."/>
            <person name="Foster-Nyarko E."/>
            <person name="Jarju S."/>
            <person name="Secka A."/>
            <person name="Antonio M."/>
            <person name="Oren A."/>
            <person name="Chaudhuri R."/>
            <person name="La Ragione R.M."/>
            <person name="Hildebrand F."/>
            <person name="Pallen M.J."/>
        </authorList>
    </citation>
    <scope>NUCLEOTIDE SEQUENCE [LARGE SCALE GENOMIC DNA]</scope>
    <source>
        <strain evidence="1 2">Sa2CUA2</strain>
    </source>
</reference>
<organism evidence="1 2">
    <name type="scientific">Serpens gallinarum</name>
    <dbReference type="NCBI Taxonomy" id="2763075"/>
    <lineage>
        <taxon>Bacteria</taxon>
        <taxon>Pseudomonadati</taxon>
        <taxon>Pseudomonadota</taxon>
        <taxon>Gammaproteobacteria</taxon>
        <taxon>Pseudomonadales</taxon>
        <taxon>Pseudomonadaceae</taxon>
        <taxon>Pseudomonas</taxon>
    </lineage>
</organism>
<keyword evidence="2" id="KW-1185">Reference proteome</keyword>